<sequence length="62" mass="6633">MSGTSEPTREIGDGPISVQQQHHITEADLAKKKSTPGTTIIKHDAEKLKAGLTQPSILTIEP</sequence>
<reference evidence="2 3" key="1">
    <citation type="submission" date="2019-05" db="EMBL/GenBank/DDBJ databases">
        <title>Emergence of the Ug99 lineage of the wheat stem rust pathogen through somatic hybridization.</title>
        <authorList>
            <person name="Li F."/>
            <person name="Upadhyaya N.M."/>
            <person name="Sperschneider J."/>
            <person name="Matny O."/>
            <person name="Nguyen-Phuc H."/>
            <person name="Mago R."/>
            <person name="Raley C."/>
            <person name="Miller M.E."/>
            <person name="Silverstein K.A.T."/>
            <person name="Henningsen E."/>
            <person name="Hirsch C.D."/>
            <person name="Visser B."/>
            <person name="Pretorius Z.A."/>
            <person name="Steffenson B.J."/>
            <person name="Schwessinger B."/>
            <person name="Dodds P.N."/>
            <person name="Figueroa M."/>
        </authorList>
    </citation>
    <scope>NUCLEOTIDE SEQUENCE [LARGE SCALE GENOMIC DNA]</scope>
    <source>
        <strain evidence="2 3">Ug99</strain>
    </source>
</reference>
<organism evidence="2 3">
    <name type="scientific">Puccinia graminis f. sp. tritici</name>
    <dbReference type="NCBI Taxonomy" id="56615"/>
    <lineage>
        <taxon>Eukaryota</taxon>
        <taxon>Fungi</taxon>
        <taxon>Dikarya</taxon>
        <taxon>Basidiomycota</taxon>
        <taxon>Pucciniomycotina</taxon>
        <taxon>Pucciniomycetes</taxon>
        <taxon>Pucciniales</taxon>
        <taxon>Pucciniaceae</taxon>
        <taxon>Puccinia</taxon>
    </lineage>
</organism>
<evidence type="ECO:0000313" key="3">
    <source>
        <dbReference type="Proteomes" id="UP000325313"/>
    </source>
</evidence>
<accession>A0A5B0S2X8</accession>
<dbReference type="AlphaFoldDB" id="A0A5B0S2X8"/>
<evidence type="ECO:0000256" key="1">
    <source>
        <dbReference type="SAM" id="MobiDB-lite"/>
    </source>
</evidence>
<feature type="region of interest" description="Disordered" evidence="1">
    <location>
        <begin position="1"/>
        <end position="21"/>
    </location>
</feature>
<protein>
    <submittedName>
        <fullName evidence="2">Uncharacterized protein</fullName>
    </submittedName>
</protein>
<gene>
    <name evidence="2" type="ORF">PGTUg99_010784</name>
</gene>
<dbReference type="EMBL" id="VDEP01000079">
    <property type="protein sequence ID" value="KAA1132521.1"/>
    <property type="molecule type" value="Genomic_DNA"/>
</dbReference>
<name>A0A5B0S2X8_PUCGR</name>
<evidence type="ECO:0000313" key="2">
    <source>
        <dbReference type="EMBL" id="KAA1132521.1"/>
    </source>
</evidence>
<comment type="caution">
    <text evidence="2">The sequence shown here is derived from an EMBL/GenBank/DDBJ whole genome shotgun (WGS) entry which is preliminary data.</text>
</comment>
<proteinExistence type="predicted"/>
<dbReference type="Proteomes" id="UP000325313">
    <property type="component" value="Unassembled WGS sequence"/>
</dbReference>